<keyword evidence="4 10" id="KW-0645">Protease</keyword>
<evidence type="ECO:0000256" key="6">
    <source>
        <dbReference type="ARBA" id="ARBA00022801"/>
    </source>
</evidence>
<evidence type="ECO:0000313" key="13">
    <source>
        <dbReference type="EMBL" id="KAK9176073.1"/>
    </source>
</evidence>
<feature type="transmembrane region" description="Helical" evidence="10">
    <location>
        <begin position="333"/>
        <end position="355"/>
    </location>
</feature>
<feature type="compositionally biased region" description="Low complexity" evidence="11">
    <location>
        <begin position="29"/>
        <end position="72"/>
    </location>
</feature>
<sequence>MATNNNKTPNDFEITVMSSPRPRPPPPLEAASSPAATESTSSTTTATRRTSVSSPGGASSSSSSRPASTAPPRGIPETSMYSDFLSPFKRHFPWMVPGFVVANIVLFVITMYENNCPQTSATGCLGAKFLGRFSFLPLKDNPLLGPSSPALDKMGALTVAKVVTQHQVWRLLTCIWLHGGVFHVLANMLSLLFIGIRLEQEFGFVRIGFLYVLSGFGGSLTSALFIQEGISVGASGALFGLLGAMLSELFTNWTIYANKLAALLTLIVIISINLAVGILPKVDNFAHIGGFVSGFLLGFVLLIRPQFGWISQKKAPPGYMINCVKSKHKPYQYVFWVISLILLIAGYTVGLILLLRGGNLNNHCSWCRYLSCVPTPWWNCKAQQLYCQTKAGNVMSNRTFKKEKKIEPNGKSTQYDMLIVDDKIGLTSNFGEDTMIDNFDSEMVLLYGMELNVEEPLVAIGIEDKAGHPKESEMVYRDEEKNENYIEEVGNDDDPREEVNIEDNMEEDPEEKVRNDENTKEEENVEENNDEDPEEEVRNDENNPGEDVKSEEDAMNYVRNEVKLEAISKKKVSKLRKRIRMLKKKKTALRTKVKNVHISTSKLDEDTEMISLPMIDENNTPNDAETREFASEKNNIFDSGVVLSNQRKMNVVALGDEIGEAIDEENTREESQNEGYPINEAKAKEKLEGNSKKKANKQRKIHKKKKKALGVKNEVIVKNKENPESSKRQVTIKEKCKGMIFMCSSKTKKDCYHYQVLGLPASKRDIVFEIYEGMKLFLFDFDLKLMYGIYEAAGPGGYNIEPKAFKSAFPSQGSPDPLLKGVGGDSSPISMHESKRQSTIWWVRFSVLEDCLPLAEEKFKKIIKDNYYSKIKFDCQLNSKQVEGLCELFRAVSKGSTFKQLHGSQRVEASAFVDYGPKQPSRGSKAEKPRRVAPAFVNHVSKRPHRCMKAESQQVEAPRPADRGRKWPRKNRKAESLQAKVPEPVDREPKQPHKNRKAESSRGEPPAFVDRKSKQPRRSRKAETHQFADHKPKRLRRSPRAETQNLLYGDSRHHGWEDERHHTLARDQLYPEDPVAYRRAVYESPLEHPLSRQPLHRPLASSLPSSERDVYWRDQLQYHDLRPLDVGLRRRDEFEHHDSYAIPRYQDDFDHRGSYLASRGYLSYHDPSSSAAQSSKHYTPAYRTPASTYHLSAASPPDYQHHRTAYGYYP</sequence>
<evidence type="ECO:0000256" key="5">
    <source>
        <dbReference type="ARBA" id="ARBA00022692"/>
    </source>
</evidence>
<evidence type="ECO:0000256" key="7">
    <source>
        <dbReference type="ARBA" id="ARBA00022825"/>
    </source>
</evidence>
<keyword evidence="7 10" id="KW-0720">Serine protease</keyword>
<keyword evidence="6 10" id="KW-0378">Hydrolase</keyword>
<evidence type="ECO:0000256" key="2">
    <source>
        <dbReference type="ARBA" id="ARBA00004141"/>
    </source>
</evidence>
<feature type="region of interest" description="Disordered" evidence="11">
    <location>
        <begin position="1"/>
        <end position="75"/>
    </location>
</feature>
<feature type="compositionally biased region" description="Basic and acidic residues" evidence="11">
    <location>
        <begin position="681"/>
        <end position="691"/>
    </location>
</feature>
<feature type="region of interest" description="Disordered" evidence="11">
    <location>
        <begin position="912"/>
        <end position="1043"/>
    </location>
</feature>
<keyword evidence="8 10" id="KW-1133">Transmembrane helix</keyword>
<dbReference type="PROSITE" id="PS51222">
    <property type="entry name" value="DCD"/>
    <property type="match status" value="1"/>
</dbReference>
<dbReference type="SUPFAM" id="SSF144091">
    <property type="entry name" value="Rhomboid-like"/>
    <property type="match status" value="1"/>
</dbReference>
<evidence type="ECO:0000259" key="12">
    <source>
        <dbReference type="PROSITE" id="PS51222"/>
    </source>
</evidence>
<dbReference type="InterPro" id="IPR035952">
    <property type="entry name" value="Rhomboid-like_sf"/>
</dbReference>
<keyword evidence="5 10" id="KW-0812">Transmembrane</keyword>
<evidence type="ECO:0000256" key="9">
    <source>
        <dbReference type="ARBA" id="ARBA00023136"/>
    </source>
</evidence>
<evidence type="ECO:0000256" key="11">
    <source>
        <dbReference type="SAM" id="MobiDB-lite"/>
    </source>
</evidence>
<feature type="compositionally biased region" description="Acidic residues" evidence="11">
    <location>
        <begin position="485"/>
        <end position="510"/>
    </location>
</feature>
<dbReference type="GO" id="GO:0004252">
    <property type="term" value="F:serine-type endopeptidase activity"/>
    <property type="evidence" value="ECO:0007669"/>
    <property type="project" value="InterPro"/>
</dbReference>
<evidence type="ECO:0000256" key="10">
    <source>
        <dbReference type="RuleBase" id="RU362115"/>
    </source>
</evidence>
<dbReference type="PANTHER" id="PTHR22936:SF77">
    <property type="entry name" value="RHOMBOID-LIKE PROTEIN 1"/>
    <property type="match status" value="1"/>
</dbReference>
<comment type="function">
    <text evidence="10">Serine protease involved in intramembrane proteolysis.</text>
</comment>
<feature type="domain" description="DCD" evidence="12">
    <location>
        <begin position="734"/>
        <end position="891"/>
    </location>
</feature>
<feature type="transmembrane region" description="Helical" evidence="10">
    <location>
        <begin position="285"/>
        <end position="303"/>
    </location>
</feature>
<evidence type="ECO:0000256" key="4">
    <source>
        <dbReference type="ARBA" id="ARBA00022670"/>
    </source>
</evidence>
<evidence type="ECO:0000256" key="3">
    <source>
        <dbReference type="ARBA" id="ARBA00009045"/>
    </source>
</evidence>
<dbReference type="SMART" id="SM00767">
    <property type="entry name" value="DCD"/>
    <property type="match status" value="1"/>
</dbReference>
<name>A0AAP0Q9T5_9ROSI</name>
<dbReference type="EC" id="3.4.21.105" evidence="10"/>
<dbReference type="GO" id="GO:0005794">
    <property type="term" value="C:Golgi apparatus"/>
    <property type="evidence" value="ECO:0007669"/>
    <property type="project" value="UniProtKB-ARBA"/>
</dbReference>
<keyword evidence="9 10" id="KW-0472">Membrane</keyword>
<dbReference type="Gene3D" id="1.20.1540.10">
    <property type="entry name" value="Rhomboid-like"/>
    <property type="match status" value="1"/>
</dbReference>
<gene>
    <name evidence="13" type="ORF">WN944_028086</name>
</gene>
<feature type="transmembrane region" description="Helical" evidence="10">
    <location>
        <begin position="232"/>
        <end position="253"/>
    </location>
</feature>
<proteinExistence type="inferred from homology"/>
<dbReference type="Pfam" id="PF10539">
    <property type="entry name" value="Dev_Cell_Death"/>
    <property type="match status" value="1"/>
</dbReference>
<dbReference type="PANTHER" id="PTHR22936">
    <property type="entry name" value="RHOMBOID-RELATED"/>
    <property type="match status" value="1"/>
</dbReference>
<feature type="transmembrane region" description="Helical" evidence="10">
    <location>
        <begin position="260"/>
        <end position="279"/>
    </location>
</feature>
<accession>A0AAP0Q9T5</accession>
<feature type="compositionally biased region" description="Acidic residues" evidence="11">
    <location>
        <begin position="523"/>
        <end position="538"/>
    </location>
</feature>
<feature type="compositionally biased region" description="Basic and acidic residues" evidence="11">
    <location>
        <begin position="470"/>
        <end position="484"/>
    </location>
</feature>
<feature type="region of interest" description="Disordered" evidence="11">
    <location>
        <begin position="664"/>
        <end position="703"/>
    </location>
</feature>
<dbReference type="FunFam" id="1.20.1540.10:FF:000019">
    <property type="entry name" value="RHOMBOID-like protein"/>
    <property type="match status" value="1"/>
</dbReference>
<feature type="transmembrane region" description="Helical" evidence="10">
    <location>
        <begin position="208"/>
        <end position="226"/>
    </location>
</feature>
<dbReference type="GO" id="GO:0006508">
    <property type="term" value="P:proteolysis"/>
    <property type="evidence" value="ECO:0007669"/>
    <property type="project" value="UniProtKB-KW"/>
</dbReference>
<dbReference type="Pfam" id="PF01694">
    <property type="entry name" value="Rhomboid"/>
    <property type="match status" value="1"/>
</dbReference>
<reference evidence="13 14" key="1">
    <citation type="submission" date="2024-05" db="EMBL/GenBank/DDBJ databases">
        <title>Haplotype-resolved chromosome-level genome assembly of Huyou (Citrus changshanensis).</title>
        <authorList>
            <person name="Miao C."/>
            <person name="Chen W."/>
            <person name="Wu Y."/>
            <person name="Wang L."/>
            <person name="Zhao S."/>
            <person name="Grierson D."/>
            <person name="Xu C."/>
            <person name="Chen K."/>
        </authorList>
    </citation>
    <scope>NUCLEOTIDE SEQUENCE [LARGE SCALE GENOMIC DNA]</scope>
    <source>
        <strain evidence="13">01-14</strain>
        <tissue evidence="13">Leaf</tissue>
    </source>
</reference>
<evidence type="ECO:0000256" key="8">
    <source>
        <dbReference type="ARBA" id="ARBA00022989"/>
    </source>
</evidence>
<feature type="compositionally biased region" description="Basic and acidic residues" evidence="11">
    <location>
        <begin position="511"/>
        <end position="522"/>
    </location>
</feature>
<protein>
    <recommendedName>
        <fullName evidence="10">RHOMBOID-like protein</fullName>
        <ecNumber evidence="10">3.4.21.105</ecNumber>
    </recommendedName>
</protein>
<dbReference type="InterPro" id="IPR013989">
    <property type="entry name" value="Dev_and_cell_death_domain"/>
</dbReference>
<dbReference type="InterPro" id="IPR022764">
    <property type="entry name" value="Peptidase_S54_rhomboid_dom"/>
</dbReference>
<evidence type="ECO:0000313" key="14">
    <source>
        <dbReference type="Proteomes" id="UP001428341"/>
    </source>
</evidence>
<feature type="compositionally biased region" description="Basic and acidic residues" evidence="11">
    <location>
        <begin position="983"/>
        <end position="1002"/>
    </location>
</feature>
<dbReference type="InterPro" id="IPR002610">
    <property type="entry name" value="Peptidase_S54_rhomboid-like"/>
</dbReference>
<dbReference type="GO" id="GO:0016020">
    <property type="term" value="C:membrane"/>
    <property type="evidence" value="ECO:0007669"/>
    <property type="project" value="UniProtKB-SubCell"/>
</dbReference>
<organism evidence="13 14">
    <name type="scientific">Citrus x changshan-huyou</name>
    <dbReference type="NCBI Taxonomy" id="2935761"/>
    <lineage>
        <taxon>Eukaryota</taxon>
        <taxon>Viridiplantae</taxon>
        <taxon>Streptophyta</taxon>
        <taxon>Embryophyta</taxon>
        <taxon>Tracheophyta</taxon>
        <taxon>Spermatophyta</taxon>
        <taxon>Magnoliopsida</taxon>
        <taxon>eudicotyledons</taxon>
        <taxon>Gunneridae</taxon>
        <taxon>Pentapetalae</taxon>
        <taxon>rosids</taxon>
        <taxon>malvids</taxon>
        <taxon>Sapindales</taxon>
        <taxon>Rutaceae</taxon>
        <taxon>Aurantioideae</taxon>
        <taxon>Citrus</taxon>
    </lineage>
</organism>
<feature type="transmembrane region" description="Helical" evidence="10">
    <location>
        <begin position="175"/>
        <end position="196"/>
    </location>
</feature>
<evidence type="ECO:0000256" key="1">
    <source>
        <dbReference type="ARBA" id="ARBA00000156"/>
    </source>
</evidence>
<keyword evidence="14" id="KW-1185">Reference proteome</keyword>
<comment type="similarity">
    <text evidence="3 10">Belongs to the peptidase S54 family.</text>
</comment>
<feature type="compositionally biased region" description="Basic residues" evidence="11">
    <location>
        <begin position="692"/>
        <end position="703"/>
    </location>
</feature>
<feature type="transmembrane region" description="Helical" evidence="10">
    <location>
        <begin position="92"/>
        <end position="112"/>
    </location>
</feature>
<dbReference type="EMBL" id="JBCGBO010000025">
    <property type="protein sequence ID" value="KAK9176073.1"/>
    <property type="molecule type" value="Genomic_DNA"/>
</dbReference>
<comment type="subcellular location">
    <subcellularLocation>
        <location evidence="2 10">Membrane</location>
        <topology evidence="2 10">Multi-pass membrane protein</topology>
    </subcellularLocation>
</comment>
<dbReference type="Proteomes" id="UP001428341">
    <property type="component" value="Unassembled WGS sequence"/>
</dbReference>
<dbReference type="AlphaFoldDB" id="A0AAP0Q9T5"/>
<comment type="catalytic activity">
    <reaction evidence="1 10">
        <text>Cleaves type-1 transmembrane domains using a catalytic dyad composed of serine and histidine that are contributed by different transmembrane domains.</text>
        <dbReference type="EC" id="3.4.21.105"/>
    </reaction>
</comment>
<comment type="caution">
    <text evidence="13">The sequence shown here is derived from an EMBL/GenBank/DDBJ whole genome shotgun (WGS) entry which is preliminary data.</text>
</comment>
<feature type="region of interest" description="Disordered" evidence="11">
    <location>
        <begin position="470"/>
        <end position="553"/>
    </location>
</feature>
<feature type="compositionally biased region" description="Basic and acidic residues" evidence="11">
    <location>
        <begin position="1021"/>
        <end position="1030"/>
    </location>
</feature>